<keyword evidence="12" id="KW-1185">Reference proteome</keyword>
<comment type="subcellular location">
    <subcellularLocation>
        <location evidence="9">Cytoplasm</location>
    </subcellularLocation>
</comment>
<keyword evidence="7 9" id="KW-0173">Coenzyme A biosynthesis</keyword>
<dbReference type="GO" id="GO:0004595">
    <property type="term" value="F:pantetheine-phosphate adenylyltransferase activity"/>
    <property type="evidence" value="ECO:0007669"/>
    <property type="project" value="UniProtKB-UniRule"/>
</dbReference>
<dbReference type="GO" id="GO:0015937">
    <property type="term" value="P:coenzyme A biosynthetic process"/>
    <property type="evidence" value="ECO:0007669"/>
    <property type="project" value="UniProtKB-UniRule"/>
</dbReference>
<dbReference type="SUPFAM" id="SSF52374">
    <property type="entry name" value="Nucleotidylyl transferase"/>
    <property type="match status" value="1"/>
</dbReference>
<dbReference type="CDD" id="cd02163">
    <property type="entry name" value="PPAT"/>
    <property type="match status" value="1"/>
</dbReference>
<comment type="cofactor">
    <cofactor evidence="9">
        <name>Mg(2+)</name>
        <dbReference type="ChEBI" id="CHEBI:18420"/>
    </cofactor>
</comment>
<feature type="binding site" evidence="9">
    <location>
        <begin position="89"/>
        <end position="91"/>
    </location>
    <ligand>
        <name>ATP</name>
        <dbReference type="ChEBI" id="CHEBI:30616"/>
    </ligand>
</feature>
<sequence length="160" mass="18289">MTRIALFPGSFDPFTRGHEDIVLRGLRLFDQVVIGIGNNATKKRYFPLEVMKEMIEKTFSSEPNVKVVTYDDLTAHTARELGARFLLRGLRNTTDFEYENGISQVNRYLYEEIETVFLITSPALAPISSSIIRDLHRYGQAVDNFLPYSLSELKKAAQDH</sequence>
<dbReference type="GO" id="GO:0005524">
    <property type="term" value="F:ATP binding"/>
    <property type="evidence" value="ECO:0007669"/>
    <property type="project" value="UniProtKB-KW"/>
</dbReference>
<evidence type="ECO:0000259" key="10">
    <source>
        <dbReference type="Pfam" id="PF01467"/>
    </source>
</evidence>
<keyword evidence="5 9" id="KW-0067">ATP-binding</keyword>
<gene>
    <name evidence="9" type="primary">coaD</name>
    <name evidence="11" type="ORF">SAMN04487996_102167</name>
</gene>
<comment type="similarity">
    <text evidence="9">Belongs to the bacterial CoaD family.</text>
</comment>
<evidence type="ECO:0000256" key="4">
    <source>
        <dbReference type="ARBA" id="ARBA00022741"/>
    </source>
</evidence>
<feature type="domain" description="Cytidyltransferase-like" evidence="10">
    <location>
        <begin position="6"/>
        <end position="134"/>
    </location>
</feature>
<dbReference type="HAMAP" id="MF_00151">
    <property type="entry name" value="PPAT_bact"/>
    <property type="match status" value="1"/>
</dbReference>
<comment type="catalytic activity">
    <reaction evidence="8 9">
        <text>(R)-4'-phosphopantetheine + ATP + H(+) = 3'-dephospho-CoA + diphosphate</text>
        <dbReference type="Rhea" id="RHEA:19801"/>
        <dbReference type="ChEBI" id="CHEBI:15378"/>
        <dbReference type="ChEBI" id="CHEBI:30616"/>
        <dbReference type="ChEBI" id="CHEBI:33019"/>
        <dbReference type="ChEBI" id="CHEBI:57328"/>
        <dbReference type="ChEBI" id="CHEBI:61723"/>
        <dbReference type="EC" id="2.7.7.3"/>
    </reaction>
</comment>
<feature type="binding site" evidence="9">
    <location>
        <begin position="124"/>
        <end position="130"/>
    </location>
    <ligand>
        <name>ATP</name>
        <dbReference type="ChEBI" id="CHEBI:30616"/>
    </ligand>
</feature>
<keyword evidence="3 9" id="KW-0548">Nucleotidyltransferase</keyword>
<evidence type="ECO:0000256" key="1">
    <source>
        <dbReference type="ARBA" id="ARBA00022490"/>
    </source>
</evidence>
<accession>A0A1G6XJX6</accession>
<dbReference type="RefSeq" id="WP_090146612.1">
    <property type="nucleotide sequence ID" value="NZ_FNAN01000002.1"/>
</dbReference>
<name>A0A1G6XJX6_9BACT</name>
<comment type="pathway">
    <text evidence="9">Cofactor biosynthesis; coenzyme A biosynthesis; CoA from (R)-pantothenate: step 4/5.</text>
</comment>
<evidence type="ECO:0000256" key="9">
    <source>
        <dbReference type="HAMAP-Rule" id="MF_00151"/>
    </source>
</evidence>
<feature type="binding site" evidence="9">
    <location>
        <position position="74"/>
    </location>
    <ligand>
        <name>substrate</name>
    </ligand>
</feature>
<dbReference type="GO" id="GO:0005737">
    <property type="term" value="C:cytoplasm"/>
    <property type="evidence" value="ECO:0007669"/>
    <property type="project" value="UniProtKB-SubCell"/>
</dbReference>
<evidence type="ECO:0000256" key="8">
    <source>
        <dbReference type="ARBA" id="ARBA00029346"/>
    </source>
</evidence>
<evidence type="ECO:0000313" key="11">
    <source>
        <dbReference type="EMBL" id="SDD77627.1"/>
    </source>
</evidence>
<feature type="binding site" evidence="9">
    <location>
        <position position="10"/>
    </location>
    <ligand>
        <name>substrate</name>
    </ligand>
</feature>
<dbReference type="PANTHER" id="PTHR21342:SF1">
    <property type="entry name" value="PHOSPHOPANTETHEINE ADENYLYLTRANSFERASE"/>
    <property type="match status" value="1"/>
</dbReference>
<dbReference type="PRINTS" id="PR01020">
    <property type="entry name" value="LPSBIOSNTHSS"/>
</dbReference>
<protein>
    <recommendedName>
        <fullName evidence="9">Phosphopantetheine adenylyltransferase</fullName>
        <ecNumber evidence="9">2.7.7.3</ecNumber>
    </recommendedName>
    <alternativeName>
        <fullName evidence="9">Dephospho-CoA pyrophosphorylase</fullName>
    </alternativeName>
    <alternativeName>
        <fullName evidence="9">Pantetheine-phosphate adenylyltransferase</fullName>
        <shortName evidence="9">PPAT</shortName>
    </alternativeName>
</protein>
<dbReference type="Pfam" id="PF01467">
    <property type="entry name" value="CTP_transf_like"/>
    <property type="match status" value="1"/>
</dbReference>
<dbReference type="Gene3D" id="3.40.50.620">
    <property type="entry name" value="HUPs"/>
    <property type="match status" value="1"/>
</dbReference>
<evidence type="ECO:0000256" key="5">
    <source>
        <dbReference type="ARBA" id="ARBA00022840"/>
    </source>
</evidence>
<feature type="binding site" evidence="9">
    <location>
        <position position="88"/>
    </location>
    <ligand>
        <name>substrate</name>
    </ligand>
</feature>
<dbReference type="EC" id="2.7.7.3" evidence="9"/>
<dbReference type="NCBIfam" id="TIGR00125">
    <property type="entry name" value="cyt_tran_rel"/>
    <property type="match status" value="1"/>
</dbReference>
<dbReference type="EMBL" id="FNAN01000002">
    <property type="protein sequence ID" value="SDD77627.1"/>
    <property type="molecule type" value="Genomic_DNA"/>
</dbReference>
<feature type="site" description="Transition state stabilizer" evidence="9">
    <location>
        <position position="18"/>
    </location>
</feature>
<evidence type="ECO:0000256" key="6">
    <source>
        <dbReference type="ARBA" id="ARBA00022842"/>
    </source>
</evidence>
<dbReference type="STRING" id="659014.SAMN04487996_102167"/>
<keyword evidence="4 9" id="KW-0547">Nucleotide-binding</keyword>
<feature type="binding site" evidence="9">
    <location>
        <position position="42"/>
    </location>
    <ligand>
        <name>substrate</name>
    </ligand>
</feature>
<dbReference type="AlphaFoldDB" id="A0A1G6XJX6"/>
<evidence type="ECO:0000313" key="12">
    <source>
        <dbReference type="Proteomes" id="UP000198748"/>
    </source>
</evidence>
<dbReference type="InterPro" id="IPR014729">
    <property type="entry name" value="Rossmann-like_a/b/a_fold"/>
</dbReference>
<comment type="subunit">
    <text evidence="9">Homohexamer.</text>
</comment>
<evidence type="ECO:0000256" key="3">
    <source>
        <dbReference type="ARBA" id="ARBA00022695"/>
    </source>
</evidence>
<keyword evidence="2 9" id="KW-0808">Transferase</keyword>
<keyword evidence="1 9" id="KW-0963">Cytoplasm</keyword>
<reference evidence="12" key="1">
    <citation type="submission" date="2016-10" db="EMBL/GenBank/DDBJ databases">
        <authorList>
            <person name="Varghese N."/>
            <person name="Submissions S."/>
        </authorList>
    </citation>
    <scope>NUCLEOTIDE SEQUENCE [LARGE SCALE GENOMIC DNA]</scope>
    <source>
        <strain evidence="12">DSM 25329</strain>
    </source>
</reference>
<dbReference type="InterPro" id="IPR001980">
    <property type="entry name" value="PPAT"/>
</dbReference>
<feature type="binding site" evidence="9">
    <location>
        <position position="99"/>
    </location>
    <ligand>
        <name>ATP</name>
        <dbReference type="ChEBI" id="CHEBI:30616"/>
    </ligand>
</feature>
<dbReference type="Proteomes" id="UP000198748">
    <property type="component" value="Unassembled WGS sequence"/>
</dbReference>
<dbReference type="UniPathway" id="UPA00241">
    <property type="reaction ID" value="UER00355"/>
</dbReference>
<evidence type="ECO:0000256" key="7">
    <source>
        <dbReference type="ARBA" id="ARBA00022993"/>
    </source>
</evidence>
<dbReference type="PANTHER" id="PTHR21342">
    <property type="entry name" value="PHOSPHOPANTETHEINE ADENYLYLTRANSFERASE"/>
    <property type="match status" value="1"/>
</dbReference>
<dbReference type="NCBIfam" id="TIGR01510">
    <property type="entry name" value="coaD_prev_kdtB"/>
    <property type="match status" value="1"/>
</dbReference>
<organism evidence="11 12">
    <name type="scientific">Dyadobacter soli</name>
    <dbReference type="NCBI Taxonomy" id="659014"/>
    <lineage>
        <taxon>Bacteria</taxon>
        <taxon>Pseudomonadati</taxon>
        <taxon>Bacteroidota</taxon>
        <taxon>Cytophagia</taxon>
        <taxon>Cytophagales</taxon>
        <taxon>Spirosomataceae</taxon>
        <taxon>Dyadobacter</taxon>
    </lineage>
</organism>
<comment type="function">
    <text evidence="9">Reversibly transfers an adenylyl group from ATP to 4'-phosphopantetheine, yielding dephospho-CoA (dPCoA) and pyrophosphate.</text>
</comment>
<feature type="binding site" evidence="9">
    <location>
        <begin position="10"/>
        <end position="11"/>
    </location>
    <ligand>
        <name>ATP</name>
        <dbReference type="ChEBI" id="CHEBI:30616"/>
    </ligand>
</feature>
<dbReference type="InterPro" id="IPR004821">
    <property type="entry name" value="Cyt_trans-like"/>
</dbReference>
<feature type="binding site" evidence="9">
    <location>
        <position position="18"/>
    </location>
    <ligand>
        <name>ATP</name>
        <dbReference type="ChEBI" id="CHEBI:30616"/>
    </ligand>
</feature>
<keyword evidence="6 9" id="KW-0460">Magnesium</keyword>
<proteinExistence type="inferred from homology"/>
<dbReference type="OrthoDB" id="9806661at2"/>
<evidence type="ECO:0000256" key="2">
    <source>
        <dbReference type="ARBA" id="ARBA00022679"/>
    </source>
</evidence>